<evidence type="ECO:0000313" key="3">
    <source>
        <dbReference type="Proteomes" id="UP000438760"/>
    </source>
</evidence>
<feature type="transmembrane region" description="Helical" evidence="1">
    <location>
        <begin position="265"/>
        <end position="282"/>
    </location>
</feature>
<feature type="transmembrane region" description="Helical" evidence="1">
    <location>
        <begin position="241"/>
        <end position="259"/>
    </location>
</feature>
<dbReference type="Proteomes" id="UP000438760">
    <property type="component" value="Unassembled WGS sequence"/>
</dbReference>
<feature type="transmembrane region" description="Helical" evidence="1">
    <location>
        <begin position="162"/>
        <end position="182"/>
    </location>
</feature>
<evidence type="ECO:0000313" key="2">
    <source>
        <dbReference type="EMBL" id="MTG96577.1"/>
    </source>
</evidence>
<dbReference type="OrthoDB" id="1439867at2"/>
<feature type="transmembrane region" description="Helical" evidence="1">
    <location>
        <begin position="43"/>
        <end position="62"/>
    </location>
</feature>
<feature type="transmembrane region" description="Helical" evidence="1">
    <location>
        <begin position="74"/>
        <end position="91"/>
    </location>
</feature>
<dbReference type="AlphaFoldDB" id="A0A6I3LFA2"/>
<keyword evidence="1" id="KW-1133">Transmembrane helix</keyword>
<dbReference type="EMBL" id="WMJX01000001">
    <property type="protein sequence ID" value="MTG96577.1"/>
    <property type="molecule type" value="Genomic_DNA"/>
</dbReference>
<name>A0A6I3LFA2_9FLAO</name>
<evidence type="ECO:0008006" key="4">
    <source>
        <dbReference type="Google" id="ProtNLM"/>
    </source>
</evidence>
<feature type="transmembrane region" description="Helical" evidence="1">
    <location>
        <begin position="294"/>
        <end position="311"/>
    </location>
</feature>
<keyword evidence="3" id="KW-1185">Reference proteome</keyword>
<feature type="transmembrane region" description="Helical" evidence="1">
    <location>
        <begin position="128"/>
        <end position="155"/>
    </location>
</feature>
<keyword evidence="1" id="KW-0472">Membrane</keyword>
<protein>
    <recommendedName>
        <fullName evidence="4">EpsG family protein</fullName>
    </recommendedName>
</protein>
<evidence type="ECO:0000256" key="1">
    <source>
        <dbReference type="SAM" id="Phobius"/>
    </source>
</evidence>
<sequence length="312" mass="36249">MLASIFSKTKPINYIILTILVVVCYSLFIGFSDDTTGFTLFEVGKKTVVLGLLLLMFFLSQFIVTKNRLVNDNAYVPLLFVSFLLFFPTVFEHTRVVISNYFIMLALRRIFSLHSTQQSKEKIFDASLWILVASLFHFWSILFLVLLFFAIIFFVTKDYRNWVIPILAFFTVFIGLSIYLLVTDNTYVDWLETKLQISFNFMYFENTYQNIALATFASISILFFVAELFDLRNKAYNMQSTYKKMLLSFLIGVAIYVISPDKNNGVLIFSFFPLAVLGAKYIESVTQRWRKEAVVSTVFLLGIFFYIMQLVL</sequence>
<dbReference type="RefSeq" id="WP_155090633.1">
    <property type="nucleotide sequence ID" value="NZ_CP102754.1"/>
</dbReference>
<feature type="transmembrane region" description="Helical" evidence="1">
    <location>
        <begin position="211"/>
        <end position="229"/>
    </location>
</feature>
<dbReference type="InterPro" id="IPR045625">
    <property type="entry name" value="DUF6427"/>
</dbReference>
<gene>
    <name evidence="2" type="ORF">GJV76_00215</name>
</gene>
<keyword evidence="1" id="KW-0812">Transmembrane</keyword>
<dbReference type="Pfam" id="PF19992">
    <property type="entry name" value="DUF6427"/>
    <property type="match status" value="1"/>
</dbReference>
<feature type="transmembrane region" description="Helical" evidence="1">
    <location>
        <begin position="12"/>
        <end position="31"/>
    </location>
</feature>
<reference evidence="2 3" key="1">
    <citation type="submission" date="2019-11" db="EMBL/GenBank/DDBJ databases">
        <title>Genome of Strain BIT-d1.</title>
        <authorList>
            <person name="Yang Y."/>
        </authorList>
    </citation>
    <scope>NUCLEOTIDE SEQUENCE [LARGE SCALE GENOMIC DNA]</scope>
    <source>
        <strain evidence="2 3">BIT-d1</strain>
    </source>
</reference>
<proteinExistence type="predicted"/>
<comment type="caution">
    <text evidence="2">The sequence shown here is derived from an EMBL/GenBank/DDBJ whole genome shotgun (WGS) entry which is preliminary data.</text>
</comment>
<organism evidence="2 3">
    <name type="scientific">Myroides albus</name>
    <dbReference type="NCBI Taxonomy" id="2562892"/>
    <lineage>
        <taxon>Bacteria</taxon>
        <taxon>Pseudomonadati</taxon>
        <taxon>Bacteroidota</taxon>
        <taxon>Flavobacteriia</taxon>
        <taxon>Flavobacteriales</taxon>
        <taxon>Flavobacteriaceae</taxon>
        <taxon>Myroides</taxon>
    </lineage>
</organism>
<accession>A0A6I3LFA2</accession>